<evidence type="ECO:0000256" key="5">
    <source>
        <dbReference type="SAM" id="SignalP"/>
    </source>
</evidence>
<dbReference type="PANTHER" id="PTHR38102">
    <property type="entry name" value="PERIPLASMIC CHAPERONE SPY"/>
    <property type="match status" value="1"/>
</dbReference>
<keyword evidence="7" id="KW-1185">Reference proteome</keyword>
<sequence>MRKMTALLLASTLALGVGAANAADSTAAQVQNGMGNGMGHDMGNGMGHGNGVGTMHHQNQMMQKKGARHDGGMLAGIQLTPEQRQQIRDIRLQFRNTHPMPHSVDRFKQMHQLVASDKFDEAAARAQIEANNKTRNDAALARMKMENQIYNLLTPEQKTQVNQNFEKRMQLMLDRQGKMSQSQQ</sequence>
<dbReference type="EMBL" id="CP094302">
    <property type="protein sequence ID" value="WHP82186.1"/>
    <property type="molecule type" value="Genomic_DNA"/>
</dbReference>
<evidence type="ECO:0000256" key="3">
    <source>
        <dbReference type="ARBA" id="ARBA00022729"/>
    </source>
</evidence>
<dbReference type="CDD" id="cd09916">
    <property type="entry name" value="CpxP_like"/>
    <property type="match status" value="1"/>
</dbReference>
<dbReference type="Pfam" id="PF07813">
    <property type="entry name" value="LTXXQ"/>
    <property type="match status" value="1"/>
</dbReference>
<dbReference type="GeneID" id="33941291"/>
<protein>
    <submittedName>
        <fullName evidence="6">Spy/CpxP family protein refolding chaperone</fullName>
    </submittedName>
</protein>
<evidence type="ECO:0000313" key="7">
    <source>
        <dbReference type="Proteomes" id="UP001238370"/>
    </source>
</evidence>
<dbReference type="Gene3D" id="1.20.120.1490">
    <property type="match status" value="1"/>
</dbReference>
<keyword evidence="3 5" id="KW-0732">Signal</keyword>
<gene>
    <name evidence="6" type="ORF">MQ095_10230</name>
</gene>
<dbReference type="Proteomes" id="UP001238370">
    <property type="component" value="Chromosome"/>
</dbReference>
<feature type="chain" id="PRO_5045190537" evidence="5">
    <location>
        <begin position="23"/>
        <end position="184"/>
    </location>
</feature>
<organism evidence="6 7">
    <name type="scientific">Edwardsiella anguillarum</name>
    <dbReference type="NCBI Taxonomy" id="1821960"/>
    <lineage>
        <taxon>Bacteria</taxon>
        <taxon>Pseudomonadati</taxon>
        <taxon>Pseudomonadota</taxon>
        <taxon>Gammaproteobacteria</taxon>
        <taxon>Enterobacterales</taxon>
        <taxon>Hafniaceae</taxon>
        <taxon>Edwardsiella</taxon>
    </lineage>
</organism>
<keyword evidence="4" id="KW-0574">Periplasm</keyword>
<dbReference type="InterPro" id="IPR012899">
    <property type="entry name" value="LTXXQ"/>
</dbReference>
<evidence type="ECO:0000256" key="4">
    <source>
        <dbReference type="ARBA" id="ARBA00022764"/>
    </source>
</evidence>
<evidence type="ECO:0000256" key="2">
    <source>
        <dbReference type="ARBA" id="ARBA00008441"/>
    </source>
</evidence>
<dbReference type="InterPro" id="IPR052211">
    <property type="entry name" value="Cpx_auxiliary_protein"/>
</dbReference>
<accession>A0ABY8SB69</accession>
<proteinExistence type="inferred from homology"/>
<comment type="subcellular location">
    <subcellularLocation>
        <location evidence="1">Periplasm</location>
    </subcellularLocation>
</comment>
<evidence type="ECO:0000313" key="6">
    <source>
        <dbReference type="EMBL" id="WHP82186.1"/>
    </source>
</evidence>
<dbReference type="PANTHER" id="PTHR38102:SF1">
    <property type="entry name" value="PERIPLASMIC CHAPERONE SPY"/>
    <property type="match status" value="1"/>
</dbReference>
<name>A0ABY8SB69_9GAMM</name>
<dbReference type="RefSeq" id="WP_034163305.1">
    <property type="nucleotide sequence ID" value="NZ_AP028982.1"/>
</dbReference>
<reference evidence="6 7" key="1">
    <citation type="submission" date="2022-03" db="EMBL/GenBank/DDBJ databases">
        <title>Survey of Intraspecific Variation of Edwardsiella anguillarum Isolates from Non-Anguillid Fish Host Originating from Varied Geographic Locations.</title>
        <authorList>
            <person name="Armwood A.R."/>
            <person name="Woodyard E."/>
            <person name="Waldbieser G.C."/>
            <person name="Camus A.C."/>
            <person name="Divya D."/>
            <person name="Tekedar H."/>
            <person name="Soto E."/>
            <person name="Stein C."/>
            <person name="Ucko M."/>
            <person name="Ware C."/>
            <person name="Griffin M.J."/>
        </authorList>
    </citation>
    <scope>NUCLEOTIDE SEQUENCE [LARGE SCALE GENOMIC DNA]</scope>
    <source>
        <strain evidence="6 7">R18-35-2</strain>
    </source>
</reference>
<dbReference type="PIRSF" id="PIRSF034445">
    <property type="entry name" value="CpxP_Spy"/>
    <property type="match status" value="1"/>
</dbReference>
<evidence type="ECO:0000256" key="1">
    <source>
        <dbReference type="ARBA" id="ARBA00004418"/>
    </source>
</evidence>
<feature type="signal peptide" evidence="5">
    <location>
        <begin position="1"/>
        <end position="22"/>
    </location>
</feature>
<comment type="similarity">
    <text evidence="2">Belongs to the CpxP/Spy family.</text>
</comment>